<gene>
    <name evidence="2" type="ORF">AbraCBS73388_005182</name>
</gene>
<comment type="caution">
    <text evidence="2">The sequence shown here is derived from an EMBL/GenBank/DDBJ whole genome shotgun (WGS) entry which is preliminary data.</text>
</comment>
<name>A0A9W5Z0Q4_9EURO</name>
<evidence type="ECO:0000313" key="2">
    <source>
        <dbReference type="EMBL" id="GKZ27655.1"/>
    </source>
</evidence>
<dbReference type="Proteomes" id="UP001143548">
    <property type="component" value="Unassembled WGS sequence"/>
</dbReference>
<reference evidence="2" key="1">
    <citation type="submission" date="2022-07" db="EMBL/GenBank/DDBJ databases">
        <title>Taxonomy of Aspergillus series Nigri: significant species reduction supported by multi-species coalescent approaches.</title>
        <authorList>
            <person name="Bian C."/>
            <person name="Kusuya Y."/>
            <person name="Sklenar F."/>
            <person name="D'hooge E."/>
            <person name="Yaguchi T."/>
            <person name="Takahashi H."/>
            <person name="Hubka V."/>
        </authorList>
    </citation>
    <scope>NUCLEOTIDE SEQUENCE</scope>
    <source>
        <strain evidence="2">CBS 733.88</strain>
    </source>
</reference>
<dbReference type="AlphaFoldDB" id="A0A9W5Z0Q4"/>
<feature type="compositionally biased region" description="Acidic residues" evidence="1">
    <location>
        <begin position="269"/>
        <end position="281"/>
    </location>
</feature>
<sequence length="281" mass="32073">MHNHQTSDTENQESALGAYFYLGLNLTPATPREAKKAMHIDRDLRRIKMPEYFESLMNDLHPRLNLLPSDDELIRPRLEVILTLMLARAIKENCNTADNDSDSDTVSSCSSDLSSAFYTMPCWMTDQKVTIPAITNISSRPTDIIMDLVLRYGQRPNLDTNLVVMRKRSIRAHEDWGVLAAMSAIHRVRKTAGEYRSIYGIHTDTYYWNFFHINDEGKYSSVLDLSWTGNQQEIMGRICQIMRQAFAFCRVVGGIDSFFESQDPQSSESGDEESSDDSSFD</sequence>
<proteinExistence type="predicted"/>
<protein>
    <submittedName>
        <fullName evidence="2">Uncharacterized protein</fullName>
    </submittedName>
</protein>
<dbReference type="EMBL" id="BROQ01000249">
    <property type="protein sequence ID" value="GKZ27655.1"/>
    <property type="molecule type" value="Genomic_DNA"/>
</dbReference>
<evidence type="ECO:0000256" key="1">
    <source>
        <dbReference type="SAM" id="MobiDB-lite"/>
    </source>
</evidence>
<organism evidence="2 3">
    <name type="scientific">Aspergillus brasiliensis</name>
    <dbReference type="NCBI Taxonomy" id="319629"/>
    <lineage>
        <taxon>Eukaryota</taxon>
        <taxon>Fungi</taxon>
        <taxon>Dikarya</taxon>
        <taxon>Ascomycota</taxon>
        <taxon>Pezizomycotina</taxon>
        <taxon>Eurotiomycetes</taxon>
        <taxon>Eurotiomycetidae</taxon>
        <taxon>Eurotiales</taxon>
        <taxon>Aspergillaceae</taxon>
        <taxon>Aspergillus</taxon>
        <taxon>Aspergillus subgen. Circumdati</taxon>
    </lineage>
</organism>
<feature type="region of interest" description="Disordered" evidence="1">
    <location>
        <begin position="260"/>
        <end position="281"/>
    </location>
</feature>
<evidence type="ECO:0000313" key="3">
    <source>
        <dbReference type="Proteomes" id="UP001143548"/>
    </source>
</evidence>
<accession>A0A9W5Z0Q4</accession>